<comment type="caution">
    <text evidence="3">The sequence shown here is derived from an EMBL/GenBank/DDBJ whole genome shotgun (WGS) entry which is preliminary data.</text>
</comment>
<dbReference type="SUPFAM" id="SSF52218">
    <property type="entry name" value="Flavoproteins"/>
    <property type="match status" value="1"/>
</dbReference>
<proteinExistence type="inferred from homology"/>
<evidence type="ECO:0000313" key="4">
    <source>
        <dbReference type="Proteomes" id="UP000886852"/>
    </source>
</evidence>
<evidence type="ECO:0000313" key="3">
    <source>
        <dbReference type="EMBL" id="HIU90876.1"/>
    </source>
</evidence>
<dbReference type="GO" id="GO:0016491">
    <property type="term" value="F:oxidoreductase activity"/>
    <property type="evidence" value="ECO:0007669"/>
    <property type="project" value="InterPro"/>
</dbReference>
<dbReference type="EMBL" id="DVOC01000044">
    <property type="protein sequence ID" value="HIU90876.1"/>
    <property type="molecule type" value="Genomic_DNA"/>
</dbReference>
<dbReference type="SMART" id="SM00849">
    <property type="entry name" value="Lactamase_B"/>
    <property type="match status" value="1"/>
</dbReference>
<name>A0A9D1MX32_9BACT</name>
<comment type="similarity">
    <text evidence="1">In the N-terminal section; belongs to the zinc metallo-hydrolase group 3 family.</text>
</comment>
<dbReference type="InterPro" id="IPR045761">
    <property type="entry name" value="ODP_dom"/>
</dbReference>
<organism evidence="3 4">
    <name type="scientific">Candidatus Fimimonas merdipullorum</name>
    <dbReference type="NCBI Taxonomy" id="2840822"/>
    <lineage>
        <taxon>Bacteria</taxon>
        <taxon>Pseudomonadati</taxon>
        <taxon>Myxococcota</taxon>
        <taxon>Myxococcia</taxon>
        <taxon>Myxococcales</taxon>
        <taxon>Cystobacterineae</taxon>
        <taxon>Myxococcaceae</taxon>
        <taxon>Myxococcaceae incertae sedis</taxon>
        <taxon>Candidatus Fimimonas</taxon>
    </lineage>
</organism>
<dbReference type="GO" id="GO:0010181">
    <property type="term" value="F:FMN binding"/>
    <property type="evidence" value="ECO:0007669"/>
    <property type="project" value="InterPro"/>
</dbReference>
<dbReference type="GO" id="GO:0046872">
    <property type="term" value="F:metal ion binding"/>
    <property type="evidence" value="ECO:0007669"/>
    <property type="project" value="InterPro"/>
</dbReference>
<protein>
    <submittedName>
        <fullName evidence="3">FprA family A-type flavoprotein</fullName>
    </submittedName>
</protein>
<dbReference type="InterPro" id="IPR036866">
    <property type="entry name" value="RibonucZ/Hydroxyglut_hydro"/>
</dbReference>
<dbReference type="PIRSF" id="PIRSF005243">
    <property type="entry name" value="ROO"/>
    <property type="match status" value="1"/>
</dbReference>
<dbReference type="PANTHER" id="PTHR43717:SF1">
    <property type="entry name" value="ANAEROBIC NITRIC OXIDE REDUCTASE FLAVORUBREDOXIN"/>
    <property type="match status" value="1"/>
</dbReference>
<reference evidence="3" key="2">
    <citation type="journal article" date="2021" name="PeerJ">
        <title>Extensive microbial diversity within the chicken gut microbiome revealed by metagenomics and culture.</title>
        <authorList>
            <person name="Gilroy R."/>
            <person name="Ravi A."/>
            <person name="Getino M."/>
            <person name="Pursley I."/>
            <person name="Horton D.L."/>
            <person name="Alikhan N.F."/>
            <person name="Baker D."/>
            <person name="Gharbi K."/>
            <person name="Hall N."/>
            <person name="Watson M."/>
            <person name="Adriaenssens E.M."/>
            <person name="Foster-Nyarko E."/>
            <person name="Jarju S."/>
            <person name="Secka A."/>
            <person name="Antonio M."/>
            <person name="Oren A."/>
            <person name="Chaudhuri R.R."/>
            <person name="La Ragione R."/>
            <person name="Hildebrand F."/>
            <person name="Pallen M.J."/>
        </authorList>
    </citation>
    <scope>NUCLEOTIDE SEQUENCE</scope>
    <source>
        <strain evidence="3">ChiHjej12B11-7776</strain>
    </source>
</reference>
<feature type="domain" description="Flavodoxin-like" evidence="2">
    <location>
        <begin position="242"/>
        <end position="381"/>
    </location>
</feature>
<dbReference type="Gene3D" id="3.60.15.10">
    <property type="entry name" value="Ribonuclease Z/Hydroxyacylglutathione hydrolase-like"/>
    <property type="match status" value="1"/>
</dbReference>
<dbReference type="Pfam" id="PF12724">
    <property type="entry name" value="Flavodoxin_5"/>
    <property type="match status" value="1"/>
</dbReference>
<dbReference type="InterPro" id="IPR008254">
    <property type="entry name" value="Flavodoxin/NO_synth"/>
</dbReference>
<evidence type="ECO:0000259" key="2">
    <source>
        <dbReference type="PROSITE" id="PS50902"/>
    </source>
</evidence>
<dbReference type="Proteomes" id="UP000886852">
    <property type="component" value="Unassembled WGS sequence"/>
</dbReference>
<dbReference type="InterPro" id="IPR026816">
    <property type="entry name" value="Flavodoxin_dom"/>
</dbReference>
<dbReference type="PROSITE" id="PS50902">
    <property type="entry name" value="FLAVODOXIN_LIKE"/>
    <property type="match status" value="1"/>
</dbReference>
<dbReference type="PANTHER" id="PTHR43717">
    <property type="entry name" value="ANAEROBIC NITRIC OXIDE REDUCTASE FLAVORUBREDOXIN"/>
    <property type="match status" value="1"/>
</dbReference>
<dbReference type="Pfam" id="PF19583">
    <property type="entry name" value="ODP"/>
    <property type="match status" value="1"/>
</dbReference>
<reference evidence="3" key="1">
    <citation type="submission" date="2020-10" db="EMBL/GenBank/DDBJ databases">
        <authorList>
            <person name="Gilroy R."/>
        </authorList>
    </citation>
    <scope>NUCLEOTIDE SEQUENCE</scope>
    <source>
        <strain evidence="3">ChiHjej12B11-7776</strain>
    </source>
</reference>
<dbReference type="GO" id="GO:0009055">
    <property type="term" value="F:electron transfer activity"/>
    <property type="evidence" value="ECO:0007669"/>
    <property type="project" value="InterPro"/>
</dbReference>
<accession>A0A9D1MX32</accession>
<dbReference type="SUPFAM" id="SSF56281">
    <property type="entry name" value="Metallo-hydrolase/oxidoreductase"/>
    <property type="match status" value="1"/>
</dbReference>
<dbReference type="InterPro" id="IPR029039">
    <property type="entry name" value="Flavoprotein-like_sf"/>
</dbReference>
<dbReference type="Gene3D" id="3.40.50.360">
    <property type="match status" value="1"/>
</dbReference>
<dbReference type="AlphaFoldDB" id="A0A9D1MX32"/>
<dbReference type="InterPro" id="IPR001279">
    <property type="entry name" value="Metallo-B-lactamas"/>
</dbReference>
<dbReference type="InterPro" id="IPR016440">
    <property type="entry name" value="Rubredoxin-O_OxRdtase"/>
</dbReference>
<sequence length="381" mass="43027">MKISQDIRYVGASRESEDLFEGLYKVPCGMAYNSYVICDEQPVVMDTIEQELGDEWLENVEKQLEGKAPAYLVVQHMEPDHSANVQRLLQRYPQTTVVANSKTFAMLNNFFPRLQCNKKEVADGERLCTGRHTLRFIFAPMVHWPEVMVTYDEKDEVLFSADAFGKFGSLCRNQPWEEEAARYYFGIVGKYGVQVQALLKKASALSIKAICPLHGPVLSDNLQKYLSLYDVWSRYGVEKQGVLVAYTSVYGHTRAAARLLADTLADMVVPVEVYDLARCDEYEAVSKAFRYGKIALATTTYNMQIFPAMRQFLSHLTDRNFQNRKVAVIENGSWAPCAAKLITQALEGCKNVEILPAVTLRSAMTEQNVGQIKQLAQLLAQ</sequence>
<gene>
    <name evidence="3" type="ORF">IAC72_02525</name>
</gene>
<dbReference type="CDD" id="cd07709">
    <property type="entry name" value="flavodiiron_proteins_MBL-fold"/>
    <property type="match status" value="1"/>
</dbReference>
<evidence type="ECO:0000256" key="1">
    <source>
        <dbReference type="ARBA" id="ARBA00007121"/>
    </source>
</evidence>